<protein>
    <recommendedName>
        <fullName evidence="2">NodB homology domain-containing protein</fullName>
    </recommendedName>
</protein>
<dbReference type="Pfam" id="PF01522">
    <property type="entry name" value="Polysacc_deac_1"/>
    <property type="match status" value="2"/>
</dbReference>
<dbReference type="PROSITE" id="PS51677">
    <property type="entry name" value="NODB"/>
    <property type="match status" value="1"/>
</dbReference>
<dbReference type="AlphaFoldDB" id="A0A3R8T0X1"/>
<dbReference type="EMBL" id="RRUE01000002">
    <property type="protein sequence ID" value="RRN43886.1"/>
    <property type="molecule type" value="Genomic_DNA"/>
</dbReference>
<accession>A0A3R8T0X1</accession>
<dbReference type="GO" id="GO:0016810">
    <property type="term" value="F:hydrolase activity, acting on carbon-nitrogen (but not peptide) bonds"/>
    <property type="evidence" value="ECO:0007669"/>
    <property type="project" value="InterPro"/>
</dbReference>
<evidence type="ECO:0000313" key="4">
    <source>
        <dbReference type="Proteomes" id="UP000270261"/>
    </source>
</evidence>
<sequence>MLKDRGKQIIKQIVSPLADKVGVYDEKVQRLMGEPNRLLVLMYHRVIDDLASDPFALGMCVRQKYFEEQLAWLAAHTHVLPLTQAVEHLLNNEPLPPNAVAITFDDGLLDNLSNAAPLLERYRLPATFYVITGGLETGHPMWWDRAIAILACTQAHSVDPRSIGLPELPHPLPLGRNVRADSCKVILNALWERNPGAIEQCLEQMEEMLEPGPIPPALQARRMNTQQVQELARRGFQIGAHTTRHIDPKLLNREQLMADLGASRQQLQELTQQPVDSFAYPGGRSSVWMPDLLAALGFHHAVDTRRGINQAPASRYAIARVGMPDTPVGDFKRAIRNLQIIDATP</sequence>
<dbReference type="PANTHER" id="PTHR34216:SF7">
    <property type="entry name" value="POLY-BETA-1,6-N-ACETYL-D-GLUCOSAMINE N-DEACETYLASE"/>
    <property type="match status" value="1"/>
</dbReference>
<dbReference type="GO" id="GO:0005975">
    <property type="term" value="P:carbohydrate metabolic process"/>
    <property type="evidence" value="ECO:0007669"/>
    <property type="project" value="InterPro"/>
</dbReference>
<dbReference type="SUPFAM" id="SSF88713">
    <property type="entry name" value="Glycoside hydrolase/deacetylase"/>
    <property type="match status" value="1"/>
</dbReference>
<dbReference type="InterPro" id="IPR051398">
    <property type="entry name" value="Polysacch_Deacetylase"/>
</dbReference>
<name>A0A3R8T0X1_9BURK</name>
<dbReference type="Gene3D" id="3.20.20.370">
    <property type="entry name" value="Glycoside hydrolase/deacetylase"/>
    <property type="match status" value="1"/>
</dbReference>
<comment type="caution">
    <text evidence="3">The sequence shown here is derived from an EMBL/GenBank/DDBJ whole genome shotgun (WGS) entry which is preliminary data.</text>
</comment>
<dbReference type="RefSeq" id="WP_125096086.1">
    <property type="nucleotide sequence ID" value="NZ_RRUE01000002.1"/>
</dbReference>
<dbReference type="OrthoDB" id="9814639at2"/>
<evidence type="ECO:0000313" key="3">
    <source>
        <dbReference type="EMBL" id="RRN43886.1"/>
    </source>
</evidence>
<dbReference type="PANTHER" id="PTHR34216">
    <property type="match status" value="1"/>
</dbReference>
<dbReference type="InterPro" id="IPR011330">
    <property type="entry name" value="Glyco_hydro/deAcase_b/a-brl"/>
</dbReference>
<evidence type="ECO:0000259" key="2">
    <source>
        <dbReference type="PROSITE" id="PS51677"/>
    </source>
</evidence>
<gene>
    <name evidence="3" type="ORF">EHV23_10840</name>
</gene>
<keyword evidence="1" id="KW-0732">Signal</keyword>
<dbReference type="CDD" id="cd10918">
    <property type="entry name" value="CE4_NodB_like_5s_6s"/>
    <property type="match status" value="1"/>
</dbReference>
<feature type="domain" description="NodB homology" evidence="2">
    <location>
        <begin position="98"/>
        <end position="345"/>
    </location>
</feature>
<keyword evidence="4" id="KW-1185">Reference proteome</keyword>
<evidence type="ECO:0000256" key="1">
    <source>
        <dbReference type="ARBA" id="ARBA00022729"/>
    </source>
</evidence>
<proteinExistence type="predicted"/>
<organism evidence="3 4">
    <name type="scientific">Lautropia dentalis</name>
    <dbReference type="NCBI Taxonomy" id="2490857"/>
    <lineage>
        <taxon>Bacteria</taxon>
        <taxon>Pseudomonadati</taxon>
        <taxon>Pseudomonadota</taxon>
        <taxon>Betaproteobacteria</taxon>
        <taxon>Burkholderiales</taxon>
        <taxon>Burkholderiaceae</taxon>
        <taxon>Lautropia</taxon>
    </lineage>
</organism>
<dbReference type="InterPro" id="IPR002509">
    <property type="entry name" value="NODB_dom"/>
</dbReference>
<reference evidence="3 4" key="1">
    <citation type="submission" date="2018-11" db="EMBL/GenBank/DDBJ databases">
        <title>Genome sequencing of Lautropia sp. KCOM 2505 (= ChDC F240).</title>
        <authorList>
            <person name="Kook J.-K."/>
            <person name="Park S.-N."/>
            <person name="Lim Y.K."/>
        </authorList>
    </citation>
    <scope>NUCLEOTIDE SEQUENCE [LARGE SCALE GENOMIC DNA]</scope>
    <source>
        <strain evidence="3 4">KCOM 2505</strain>
    </source>
</reference>
<dbReference type="Proteomes" id="UP000270261">
    <property type="component" value="Unassembled WGS sequence"/>
</dbReference>